<evidence type="ECO:0000256" key="1">
    <source>
        <dbReference type="SAM" id="MobiDB-lite"/>
    </source>
</evidence>
<keyword evidence="3" id="KW-1185">Reference proteome</keyword>
<dbReference type="EMBL" id="JACSDY010000011">
    <property type="protein sequence ID" value="KAF7415902.1"/>
    <property type="molecule type" value="Genomic_DNA"/>
</dbReference>
<evidence type="ECO:0000313" key="2">
    <source>
        <dbReference type="EMBL" id="KAF7415902.1"/>
    </source>
</evidence>
<feature type="compositionally biased region" description="Basic and acidic residues" evidence="1">
    <location>
        <begin position="239"/>
        <end position="260"/>
    </location>
</feature>
<organism evidence="2 3">
    <name type="scientific">Vespula pensylvanica</name>
    <name type="common">Western yellow jacket</name>
    <name type="synonym">Wasp</name>
    <dbReference type="NCBI Taxonomy" id="30213"/>
    <lineage>
        <taxon>Eukaryota</taxon>
        <taxon>Metazoa</taxon>
        <taxon>Ecdysozoa</taxon>
        <taxon>Arthropoda</taxon>
        <taxon>Hexapoda</taxon>
        <taxon>Insecta</taxon>
        <taxon>Pterygota</taxon>
        <taxon>Neoptera</taxon>
        <taxon>Endopterygota</taxon>
        <taxon>Hymenoptera</taxon>
        <taxon>Apocrita</taxon>
        <taxon>Aculeata</taxon>
        <taxon>Vespoidea</taxon>
        <taxon>Vespidae</taxon>
        <taxon>Vespinae</taxon>
        <taxon>Vespula</taxon>
    </lineage>
</organism>
<comment type="caution">
    <text evidence="2">The sequence shown here is derived from an EMBL/GenBank/DDBJ whole genome shotgun (WGS) entry which is preliminary data.</text>
</comment>
<dbReference type="AlphaFoldDB" id="A0A834U4E1"/>
<feature type="compositionally biased region" description="Basic and acidic residues" evidence="1">
    <location>
        <begin position="171"/>
        <end position="190"/>
    </location>
</feature>
<feature type="region of interest" description="Disordered" evidence="1">
    <location>
        <begin position="158"/>
        <end position="190"/>
    </location>
</feature>
<accession>A0A834U4E1</accession>
<gene>
    <name evidence="2" type="ORF">H0235_012494</name>
</gene>
<sequence length="326" mass="35984">MALETAGTENPICNCDDFSLNHLVYLTTYKSGIILRDAWKRMKKNPFPANSSLVVGSSGGNGGGGGGGGSGGGGILTTRRFNGGVGCRGEAENLARRLGGYFTRAGAKNVHFKGERITTSASHFLLERGEDKSKQPVIFLQLVKPDHQLVKRRRTRHINQQQVGAIGQRRNSREDREKDTEEYKDEESRARSFHGIRGGFLRFVEESTTARSRTTKGGGCGVAMVAPPPRAPLAGSSLETRESVRNYDQRCGRFSDERRQQFNSTHTKPEGTEGAPNAQNGGRWFPTVNFSKEIVVENERDGINVNEDTKAPEKCFEMKNHESLMY</sequence>
<reference evidence="2" key="1">
    <citation type="journal article" date="2020" name="G3 (Bethesda)">
        <title>High-Quality Assemblies for Three Invasive Social Wasps from the &lt;i&gt;Vespula&lt;/i&gt; Genus.</title>
        <authorList>
            <person name="Harrop T.W.R."/>
            <person name="Guhlin J."/>
            <person name="McLaughlin G.M."/>
            <person name="Permina E."/>
            <person name="Stockwell P."/>
            <person name="Gilligan J."/>
            <person name="Le Lec M.F."/>
            <person name="Gruber M.A.M."/>
            <person name="Quinn O."/>
            <person name="Lovegrove M."/>
            <person name="Duncan E.J."/>
            <person name="Remnant E.J."/>
            <person name="Van Eeckhoven J."/>
            <person name="Graham B."/>
            <person name="Knapp R.A."/>
            <person name="Langford K.W."/>
            <person name="Kronenberg Z."/>
            <person name="Press M.O."/>
            <person name="Eacker S.M."/>
            <person name="Wilson-Rankin E.E."/>
            <person name="Purcell J."/>
            <person name="Lester P.J."/>
            <person name="Dearden P.K."/>
        </authorList>
    </citation>
    <scope>NUCLEOTIDE SEQUENCE</scope>
    <source>
        <strain evidence="2">Volc-1</strain>
    </source>
</reference>
<dbReference type="Proteomes" id="UP000600918">
    <property type="component" value="Unassembled WGS sequence"/>
</dbReference>
<protein>
    <submittedName>
        <fullName evidence="2">Uncharacterized protein</fullName>
    </submittedName>
</protein>
<name>A0A834U4E1_VESPE</name>
<evidence type="ECO:0000313" key="3">
    <source>
        <dbReference type="Proteomes" id="UP000600918"/>
    </source>
</evidence>
<proteinExistence type="predicted"/>
<feature type="region of interest" description="Disordered" evidence="1">
    <location>
        <begin position="208"/>
        <end position="284"/>
    </location>
</feature>